<feature type="region of interest" description="Disordered" evidence="3">
    <location>
        <begin position="53"/>
        <end position="96"/>
    </location>
</feature>
<dbReference type="GO" id="GO:0005634">
    <property type="term" value="C:nucleus"/>
    <property type="evidence" value="ECO:0007669"/>
    <property type="project" value="InterPro"/>
</dbReference>
<organism evidence="5 6">
    <name type="scientific">Aspergillus avenaceus</name>
    <dbReference type="NCBI Taxonomy" id="36643"/>
    <lineage>
        <taxon>Eukaryota</taxon>
        <taxon>Fungi</taxon>
        <taxon>Dikarya</taxon>
        <taxon>Ascomycota</taxon>
        <taxon>Pezizomycotina</taxon>
        <taxon>Eurotiomycetes</taxon>
        <taxon>Eurotiomycetidae</taxon>
        <taxon>Eurotiales</taxon>
        <taxon>Aspergillaceae</taxon>
        <taxon>Aspergillus</taxon>
        <taxon>Aspergillus subgen. Circumdati</taxon>
    </lineage>
</organism>
<feature type="compositionally biased region" description="Polar residues" evidence="3">
    <location>
        <begin position="261"/>
        <end position="273"/>
    </location>
</feature>
<feature type="region of interest" description="Disordered" evidence="3">
    <location>
        <begin position="132"/>
        <end position="225"/>
    </location>
</feature>
<dbReference type="Proteomes" id="UP000325780">
    <property type="component" value="Unassembled WGS sequence"/>
</dbReference>
<feature type="domain" description="Shugoshin C-terminal" evidence="4">
    <location>
        <begin position="275"/>
        <end position="297"/>
    </location>
</feature>
<evidence type="ECO:0000256" key="3">
    <source>
        <dbReference type="SAM" id="MobiDB-lite"/>
    </source>
</evidence>
<feature type="region of interest" description="Disordered" evidence="3">
    <location>
        <begin position="261"/>
        <end position="284"/>
    </location>
</feature>
<protein>
    <recommendedName>
        <fullName evidence="4">Shugoshin C-terminal domain-containing protein</fullName>
    </recommendedName>
</protein>
<feature type="compositionally biased region" description="Basic and acidic residues" evidence="3">
    <location>
        <begin position="150"/>
        <end position="162"/>
    </location>
</feature>
<dbReference type="GO" id="GO:0000775">
    <property type="term" value="C:chromosome, centromeric region"/>
    <property type="evidence" value="ECO:0007669"/>
    <property type="project" value="InterPro"/>
</dbReference>
<feature type="region of interest" description="Disordered" evidence="3">
    <location>
        <begin position="343"/>
        <end position="364"/>
    </location>
</feature>
<sequence length="546" mass="60220">MAGDDLEVSQLCDLDISTAQTETGYDDVHAKSPEYITDTQDLDGKSLASVAYLPPNLETRRKRKPSPSLKGSATYDKGNHSEKDPGSSSKAGAKRKFAIDDDMFEVRSQDDDDFQFSRPACSPSLTHETFFSVSNDPFPVETQSKSNIGHRGDGRPKRKALEPKNLNIVTKLQGTVTDDPGQKVPTHTATNDKHEEKNSMSQSQDILYGNQNRPDDKPSPKIAEKFEPKEIEGGSNITEPDAFDAGLHMIPAIALTSQIQNGSEVPTSSVNAPSRSTRRQRSVVSYAEPNLRDKMRRPTNEFIAAVGDNQHMRRVSGPHPIGKALDVHIDECKSGIGAGLKIGDSDMEKDSGSVIRPSWELPSSQLTNLNSRRKRRTSPAGYDTTFTSHDLRAPKSISHQHWMIGACETEENSGKQHDSAEIRSESTKCQKAPDHMNSITKIKCRGLPGALVSHKQPRRHSSSTRYSTRDQVLGHDMSVSDSKETEVSPTKLIEFSECPSHDIVDQRKASASASEDAFQTATGLTGNKEQIRRGQRISTRRRSMML</sequence>
<dbReference type="InterPro" id="IPR011515">
    <property type="entry name" value="Shugoshin_C"/>
</dbReference>
<dbReference type="OrthoDB" id="5394106at2759"/>
<proteinExistence type="inferred from homology"/>
<dbReference type="Pfam" id="PF07557">
    <property type="entry name" value="Shugoshin_C"/>
    <property type="match status" value="1"/>
</dbReference>
<keyword evidence="6" id="KW-1185">Reference proteome</keyword>
<feature type="compositionally biased region" description="Polar residues" evidence="3">
    <location>
        <begin position="132"/>
        <end position="147"/>
    </location>
</feature>
<evidence type="ECO:0000259" key="4">
    <source>
        <dbReference type="Pfam" id="PF07557"/>
    </source>
</evidence>
<feature type="compositionally biased region" description="Basic and acidic residues" evidence="3">
    <location>
        <begin position="213"/>
        <end position="225"/>
    </location>
</feature>
<dbReference type="GO" id="GO:0045132">
    <property type="term" value="P:meiotic chromosome segregation"/>
    <property type="evidence" value="ECO:0007669"/>
    <property type="project" value="InterPro"/>
</dbReference>
<gene>
    <name evidence="5" type="ORF">BDV25DRAFT_143078</name>
</gene>
<keyword evidence="2" id="KW-0159">Chromosome partition</keyword>
<dbReference type="EMBL" id="ML742226">
    <property type="protein sequence ID" value="KAE8147085.1"/>
    <property type="molecule type" value="Genomic_DNA"/>
</dbReference>
<dbReference type="AlphaFoldDB" id="A0A5N6TL75"/>
<feature type="compositionally biased region" description="Polar residues" evidence="3">
    <location>
        <begin position="199"/>
        <end position="212"/>
    </location>
</feature>
<evidence type="ECO:0000256" key="1">
    <source>
        <dbReference type="ARBA" id="ARBA00010845"/>
    </source>
</evidence>
<feature type="compositionally biased region" description="Polar residues" evidence="3">
    <location>
        <begin position="167"/>
        <end position="176"/>
    </location>
</feature>
<evidence type="ECO:0000256" key="2">
    <source>
        <dbReference type="ARBA" id="ARBA00022829"/>
    </source>
</evidence>
<accession>A0A5N6TL75</accession>
<evidence type="ECO:0000313" key="5">
    <source>
        <dbReference type="EMBL" id="KAE8147085.1"/>
    </source>
</evidence>
<name>A0A5N6TL75_ASPAV</name>
<comment type="similarity">
    <text evidence="1">Belongs to the shugoshin family.</text>
</comment>
<evidence type="ECO:0000313" key="6">
    <source>
        <dbReference type="Proteomes" id="UP000325780"/>
    </source>
</evidence>
<reference evidence="5 6" key="1">
    <citation type="submission" date="2019-04" db="EMBL/GenBank/DDBJ databases">
        <title>Friends and foes A comparative genomics study of 23 Aspergillus species from section Flavi.</title>
        <authorList>
            <consortium name="DOE Joint Genome Institute"/>
            <person name="Kjaerbolling I."/>
            <person name="Vesth T."/>
            <person name="Frisvad J.C."/>
            <person name="Nybo J.L."/>
            <person name="Theobald S."/>
            <person name="Kildgaard S."/>
            <person name="Isbrandt T."/>
            <person name="Kuo A."/>
            <person name="Sato A."/>
            <person name="Lyhne E.K."/>
            <person name="Kogle M.E."/>
            <person name="Wiebenga A."/>
            <person name="Kun R.S."/>
            <person name="Lubbers R.J."/>
            <person name="Makela M.R."/>
            <person name="Barry K."/>
            <person name="Chovatia M."/>
            <person name="Clum A."/>
            <person name="Daum C."/>
            <person name="Haridas S."/>
            <person name="He G."/>
            <person name="LaButti K."/>
            <person name="Lipzen A."/>
            <person name="Mondo S."/>
            <person name="Riley R."/>
            <person name="Salamov A."/>
            <person name="Simmons B.A."/>
            <person name="Magnuson J.K."/>
            <person name="Henrissat B."/>
            <person name="Mortensen U.H."/>
            <person name="Larsen T.O."/>
            <person name="Devries R.P."/>
            <person name="Grigoriev I.V."/>
            <person name="Machida M."/>
            <person name="Baker S.E."/>
            <person name="Andersen M.R."/>
        </authorList>
    </citation>
    <scope>NUCLEOTIDE SEQUENCE [LARGE SCALE GENOMIC DNA]</scope>
    <source>
        <strain evidence="5 6">IBT 18842</strain>
    </source>
</reference>